<dbReference type="Proteomes" id="UP000494040">
    <property type="component" value="Unassembled WGS sequence"/>
</dbReference>
<feature type="compositionally biased region" description="Low complexity" evidence="1">
    <location>
        <begin position="1013"/>
        <end position="1033"/>
    </location>
</feature>
<accession>A0A8I6SG81</accession>
<feature type="compositionally biased region" description="Polar residues" evidence="1">
    <location>
        <begin position="786"/>
        <end position="798"/>
    </location>
</feature>
<dbReference type="EnsemblMetazoa" id="XM_024225734.1">
    <property type="protein sequence ID" value="XP_024081502.1"/>
    <property type="gene ID" value="LOC106672148"/>
</dbReference>
<feature type="compositionally biased region" description="Polar residues" evidence="1">
    <location>
        <begin position="868"/>
        <end position="886"/>
    </location>
</feature>
<dbReference type="AlphaFoldDB" id="A0A8I6SG81"/>
<dbReference type="KEGG" id="clec:106672148"/>
<evidence type="ECO:0000313" key="3">
    <source>
        <dbReference type="Proteomes" id="UP000494040"/>
    </source>
</evidence>
<keyword evidence="3" id="KW-1185">Reference proteome</keyword>
<feature type="compositionally biased region" description="Polar residues" evidence="1">
    <location>
        <begin position="965"/>
        <end position="982"/>
    </location>
</feature>
<dbReference type="GeneID" id="106672148"/>
<feature type="region of interest" description="Disordered" evidence="1">
    <location>
        <begin position="495"/>
        <end position="556"/>
    </location>
</feature>
<sequence length="1072" mass="121278">MRNLFGMNNLEKRPLINQQKQDYGIVGCNLSKITESSIAECSKLSSRISIENRPNNTTKNSKPVESPTTNSSIITTVHSTKLASQHCKQKKCSHTIEKNVFARFPYEMKAFDYDKPIQNLPILHQQIIGTETYKHNRKRPTDISSTYNDKNQIIFRENRKQHSYGQKRQNYLDKNYFCSHIIQNYDTPSTKGDLNCLDEHFVPIARTRPTGEPDRKFTKTSDVAVQTVKSSSTVDGTVQTEEIDVRSQYSQTTILAANNFVCMDIGQTQTGKKTKPKIKKNDKERNMQVETSRTKAIELSCTEKTIKCTNNCVAPKESEIMAGRIIDAYHIPKKHRLISKSVPTNINNQEISKELKSMSALHNEKVTNSSQFLTKDLNKEMRPRFRTSLPPAIDDECSMNIHACPKRSLVLSNQDDLGLTLLKEIPQNVQSDNSCMSTGEMSSTDTTCSTLSRPVYKKRKLSDINHDAETYRNFWKKISCDGRKKSIESHNKFMNSVSEESTWDEGNDSSVMESTCTYDSTGSWSTRQQDFSSPDSSNDEMSSDASQIRNKRNRQIEKSMLRHISQRNDSRRMYAIESSDFSKHIDQSQMHQKHRKIKELKMMVAVDGLDEDFEMMIYYAEKCPNRKRSIRYIDIELSNSITTCVDLVKSIVVSAFSPLQRIAEPSSQKSVIGINNTRDYETKQLDHCETYNTHDNTEDTTDFKTKCDTEHTTDFRTDNTNEYNTNMANNCKTHSQDSAMDENAESHGTNNTKKAIESVYSNNSETPRPQETLTTPPKSLRVFSPPQISAHSINKSENLTSRDESSSKSLSSTLSGSTSNKQQKSNKPTVQHKTHNPEHSEKDNTNKYSTEKAENHGTNNMKKAIESVYSSNSMKPRPQETLTTPPKSLRVFSPPQISAHYLNKSDNLTSRDESSSNSLFSTLSGSTSKKQQKSNKPTVQHKTHHPEHSGKASTNKFNSVKAENHGTNNTKKAIESVNSNNSVKHRPQETLTSPSKSHVFSPPQISARSLNKSDNLTSSDESSSNSLTSTTLSGCISKKQQKSNKPTVSRPPIKSFHELFTQLENILGEDEH</sequence>
<feature type="compositionally biased region" description="Basic and acidic residues" evidence="1">
    <location>
        <begin position="835"/>
        <end position="855"/>
    </location>
</feature>
<feature type="compositionally biased region" description="Polar residues" evidence="1">
    <location>
        <begin position="989"/>
        <end position="1012"/>
    </location>
</feature>
<feature type="region of interest" description="Disordered" evidence="1">
    <location>
        <begin position="51"/>
        <end position="70"/>
    </location>
</feature>
<dbReference type="RefSeq" id="XP_024081502.1">
    <property type="nucleotide sequence ID" value="XM_024225734.1"/>
</dbReference>
<feature type="compositionally biased region" description="Low complexity" evidence="1">
    <location>
        <begin position="915"/>
        <end position="928"/>
    </location>
</feature>
<protein>
    <submittedName>
        <fullName evidence="2">Uncharacterized protein</fullName>
    </submittedName>
</protein>
<reference evidence="2" key="1">
    <citation type="submission" date="2022-01" db="UniProtKB">
        <authorList>
            <consortium name="EnsemblMetazoa"/>
        </authorList>
    </citation>
    <scope>IDENTIFICATION</scope>
</reference>
<feature type="compositionally biased region" description="Low complexity" evidence="1">
    <location>
        <begin position="807"/>
        <end position="819"/>
    </location>
</feature>
<feature type="compositionally biased region" description="Polar residues" evidence="1">
    <location>
        <begin position="820"/>
        <end position="831"/>
    </location>
</feature>
<feature type="compositionally biased region" description="Polar residues" evidence="1">
    <location>
        <begin position="508"/>
        <end position="531"/>
    </location>
</feature>
<feature type="compositionally biased region" description="Polar residues" evidence="1">
    <location>
        <begin position="746"/>
        <end position="777"/>
    </location>
</feature>
<evidence type="ECO:0000256" key="1">
    <source>
        <dbReference type="SAM" id="MobiDB-lite"/>
    </source>
</evidence>
<feature type="region of interest" description="Disordered" evidence="1">
    <location>
        <begin position="727"/>
        <end position="892"/>
    </location>
</feature>
<evidence type="ECO:0000313" key="2">
    <source>
        <dbReference type="EnsemblMetazoa" id="XP_024081502.1"/>
    </source>
</evidence>
<proteinExistence type="predicted"/>
<feature type="region of interest" description="Disordered" evidence="1">
    <location>
        <begin position="905"/>
        <end position="1055"/>
    </location>
</feature>
<name>A0A8I6SG81_CIMLE</name>
<organism evidence="2 3">
    <name type="scientific">Cimex lectularius</name>
    <name type="common">Bed bug</name>
    <name type="synonym">Acanthia lectularia</name>
    <dbReference type="NCBI Taxonomy" id="79782"/>
    <lineage>
        <taxon>Eukaryota</taxon>
        <taxon>Metazoa</taxon>
        <taxon>Ecdysozoa</taxon>
        <taxon>Arthropoda</taxon>
        <taxon>Hexapoda</taxon>
        <taxon>Insecta</taxon>
        <taxon>Pterygota</taxon>
        <taxon>Neoptera</taxon>
        <taxon>Paraneoptera</taxon>
        <taxon>Hemiptera</taxon>
        <taxon>Heteroptera</taxon>
        <taxon>Panheteroptera</taxon>
        <taxon>Cimicomorpha</taxon>
        <taxon>Cimicidae</taxon>
        <taxon>Cimex</taxon>
    </lineage>
</organism>